<dbReference type="EMBL" id="JBHSBM010000017">
    <property type="protein sequence ID" value="MFC4059296.1"/>
    <property type="molecule type" value="Genomic_DNA"/>
</dbReference>
<feature type="region of interest" description="Disordered" evidence="1">
    <location>
        <begin position="1"/>
        <end position="26"/>
    </location>
</feature>
<gene>
    <name evidence="3" type="ORF">ACFOWE_13395</name>
</gene>
<keyword evidence="4" id="KW-1185">Reference proteome</keyword>
<dbReference type="PANTHER" id="PTHR33121:SF76">
    <property type="entry name" value="SIGNALING PROTEIN"/>
    <property type="match status" value="1"/>
</dbReference>
<accession>A0ABV8I7J1</accession>
<dbReference type="Gene3D" id="3.20.20.450">
    <property type="entry name" value="EAL domain"/>
    <property type="match status" value="1"/>
</dbReference>
<feature type="compositionally biased region" description="Basic and acidic residues" evidence="1">
    <location>
        <begin position="1"/>
        <end position="18"/>
    </location>
</feature>
<feature type="domain" description="EAL" evidence="2">
    <location>
        <begin position="82"/>
        <end position="329"/>
    </location>
</feature>
<comment type="caution">
    <text evidence="3">The sequence shown here is derived from an EMBL/GenBank/DDBJ whole genome shotgun (WGS) entry which is preliminary data.</text>
</comment>
<organism evidence="3 4">
    <name type="scientific">Planomonospora corallina</name>
    <dbReference type="NCBI Taxonomy" id="1806052"/>
    <lineage>
        <taxon>Bacteria</taxon>
        <taxon>Bacillati</taxon>
        <taxon>Actinomycetota</taxon>
        <taxon>Actinomycetes</taxon>
        <taxon>Streptosporangiales</taxon>
        <taxon>Streptosporangiaceae</taxon>
        <taxon>Planomonospora</taxon>
    </lineage>
</organism>
<dbReference type="InterPro" id="IPR035919">
    <property type="entry name" value="EAL_sf"/>
</dbReference>
<dbReference type="Pfam" id="PF00563">
    <property type="entry name" value="EAL"/>
    <property type="match status" value="1"/>
</dbReference>
<reference evidence="4" key="1">
    <citation type="journal article" date="2019" name="Int. J. Syst. Evol. Microbiol.">
        <title>The Global Catalogue of Microorganisms (GCM) 10K type strain sequencing project: providing services to taxonomists for standard genome sequencing and annotation.</title>
        <authorList>
            <consortium name="The Broad Institute Genomics Platform"/>
            <consortium name="The Broad Institute Genome Sequencing Center for Infectious Disease"/>
            <person name="Wu L."/>
            <person name="Ma J."/>
        </authorList>
    </citation>
    <scope>NUCLEOTIDE SEQUENCE [LARGE SCALE GENOMIC DNA]</scope>
    <source>
        <strain evidence="4">TBRC 4489</strain>
    </source>
</reference>
<dbReference type="PANTHER" id="PTHR33121">
    <property type="entry name" value="CYCLIC DI-GMP PHOSPHODIESTERASE PDEF"/>
    <property type="match status" value="1"/>
</dbReference>
<dbReference type="SUPFAM" id="SSF141868">
    <property type="entry name" value="EAL domain-like"/>
    <property type="match status" value="1"/>
</dbReference>
<dbReference type="PROSITE" id="PS50883">
    <property type="entry name" value="EAL"/>
    <property type="match status" value="1"/>
</dbReference>
<dbReference type="Proteomes" id="UP001595850">
    <property type="component" value="Unassembled WGS sequence"/>
</dbReference>
<evidence type="ECO:0000313" key="4">
    <source>
        <dbReference type="Proteomes" id="UP001595850"/>
    </source>
</evidence>
<sequence>MSEDRSTRWILWERDPRPPQEPQGGRTLWERKDSAFAGASATLAAPVSVPAPAPAADRLATLPAPELSPVQARFVHEQPLGISQYTELIHEIIDRRLVEVVFQPIVDLAHDQVVGFEALSRGPRNSPLRTPDRLFAAARAVGRAGELDWICRAEAFRQMLQRKMPATVSLFVNVDAASLIVECPEDLLPIVWEATRELRVFIEIDGEAMNRHPQQVLETVRRARAARWGVSVGEIEFSPAGQGMLPVLEPDVVKIDHRLLTYGRAYAGQALTAVLSEAKSSGATLLVENVENQAGALTGRSLGGTYQRGFFHGRPGELPAAVPPPKAPIRLRELPSGPAVSPWNLVVQSGAHVSGGLRWEEINELTPNLAAPIVQSSVAPVVAFLLPESGWSTEMAVIYSILLARCPLVLVLGADVAKYGNWRVRGADLPAGHPLLEHGFLVALSPSSALVVMARRQENTRDLWEVAISESPELARQLLRHGTELIDGLEGGVRHAARAA</sequence>
<dbReference type="RefSeq" id="WP_377287617.1">
    <property type="nucleotide sequence ID" value="NZ_JBHSBM010000017.1"/>
</dbReference>
<dbReference type="InterPro" id="IPR001633">
    <property type="entry name" value="EAL_dom"/>
</dbReference>
<dbReference type="CDD" id="cd01948">
    <property type="entry name" value="EAL"/>
    <property type="match status" value="1"/>
</dbReference>
<name>A0ABV8I7J1_9ACTN</name>
<proteinExistence type="predicted"/>
<evidence type="ECO:0000259" key="2">
    <source>
        <dbReference type="PROSITE" id="PS50883"/>
    </source>
</evidence>
<evidence type="ECO:0000313" key="3">
    <source>
        <dbReference type="EMBL" id="MFC4059296.1"/>
    </source>
</evidence>
<dbReference type="InterPro" id="IPR050706">
    <property type="entry name" value="Cyclic-di-GMP_PDE-like"/>
</dbReference>
<evidence type="ECO:0000256" key="1">
    <source>
        <dbReference type="SAM" id="MobiDB-lite"/>
    </source>
</evidence>
<protein>
    <submittedName>
        <fullName evidence="3">EAL domain-containing protein</fullName>
    </submittedName>
</protein>
<dbReference type="SMART" id="SM00052">
    <property type="entry name" value="EAL"/>
    <property type="match status" value="1"/>
</dbReference>